<dbReference type="GO" id="GO:0004766">
    <property type="term" value="F:spermidine synthase activity"/>
    <property type="evidence" value="ECO:0007669"/>
    <property type="project" value="UniProtKB-EC"/>
</dbReference>
<protein>
    <submittedName>
        <fullName evidence="6">Polyamine aminopropyltransferase</fullName>
        <ecNumber evidence="6">2.5.1.16</ecNumber>
    </submittedName>
</protein>
<dbReference type="PANTHER" id="PTHR43317:SF1">
    <property type="entry name" value="THERMOSPERMINE SYNTHASE ACAULIS5"/>
    <property type="match status" value="1"/>
</dbReference>
<keyword evidence="3 4" id="KW-0620">Polyamine biosynthesis</keyword>
<dbReference type="EC" id="2.5.1.16" evidence="6"/>
<dbReference type="KEGG" id="hyf:DTO96_102088"/>
<evidence type="ECO:0000313" key="6">
    <source>
        <dbReference type="EMBL" id="AXF86338.1"/>
    </source>
</evidence>
<dbReference type="InterPro" id="IPR030374">
    <property type="entry name" value="PABS"/>
</dbReference>
<keyword evidence="7" id="KW-1185">Reference proteome</keyword>
<evidence type="ECO:0000313" key="7">
    <source>
        <dbReference type="Proteomes" id="UP000252182"/>
    </source>
</evidence>
<reference evidence="7" key="1">
    <citation type="submission" date="2018-07" db="EMBL/GenBank/DDBJ databases">
        <authorList>
            <person name="Kim H."/>
        </authorList>
    </citation>
    <scope>NUCLEOTIDE SEQUENCE [LARGE SCALE GENOMIC DNA]</scope>
    <source>
        <strain evidence="7">F02</strain>
    </source>
</reference>
<dbReference type="PANTHER" id="PTHR43317">
    <property type="entry name" value="THERMOSPERMINE SYNTHASE ACAULIS5"/>
    <property type="match status" value="1"/>
</dbReference>
<dbReference type="EMBL" id="CP031124">
    <property type="protein sequence ID" value="AXF86338.1"/>
    <property type="molecule type" value="Genomic_DNA"/>
</dbReference>
<organism evidence="6 7">
    <name type="scientific">Ephemeroptericola cinctiostellae</name>
    <dbReference type="NCBI Taxonomy" id="2268024"/>
    <lineage>
        <taxon>Bacteria</taxon>
        <taxon>Pseudomonadati</taxon>
        <taxon>Pseudomonadota</taxon>
        <taxon>Betaproteobacteria</taxon>
        <taxon>Burkholderiales</taxon>
        <taxon>Burkholderiaceae</taxon>
        <taxon>Ephemeroptericola</taxon>
    </lineage>
</organism>
<dbReference type="OrthoDB" id="117774at2"/>
<dbReference type="PROSITE" id="PS51006">
    <property type="entry name" value="PABS_2"/>
    <property type="match status" value="1"/>
</dbReference>
<comment type="similarity">
    <text evidence="1">Belongs to the spermidine/spermine synthase family.</text>
</comment>
<evidence type="ECO:0000256" key="4">
    <source>
        <dbReference type="PROSITE-ProRule" id="PRU00354"/>
    </source>
</evidence>
<proteinExistence type="inferred from homology"/>
<sequence length="260" mass="29198">MKSTKNSPKTKYKNEPISFSEIGDVRYLHFGTPWVQGAMNLRKPFKLELEYARMMMAYILFLEEPKHVAQLGMGCASLTKFIWKYMPNTHSTVVELNSDVVNAAYTMFKLPSAEERIQVVESDAAVWVAEQQGGFDVLQVDLYDATARGPVCDSETFYRDCFNALNDTGMLTVNLFGDHPSFEKNMKNLNTAFDGRVIALPEIHEGNRIALAFKGAALSVEWADLYERAAVVKELYGLPAKRWVSALKQASTPQSSVFSV</sequence>
<keyword evidence="2 4" id="KW-0808">Transferase</keyword>
<evidence type="ECO:0000256" key="2">
    <source>
        <dbReference type="ARBA" id="ARBA00022679"/>
    </source>
</evidence>
<dbReference type="Proteomes" id="UP000252182">
    <property type="component" value="Chromosome"/>
</dbReference>
<gene>
    <name evidence="6" type="primary">speE</name>
    <name evidence="6" type="ORF">DTO96_102088</name>
</gene>
<feature type="active site" description="Proton acceptor" evidence="4">
    <location>
        <position position="141"/>
    </location>
</feature>
<dbReference type="InterPro" id="IPR029063">
    <property type="entry name" value="SAM-dependent_MTases_sf"/>
</dbReference>
<feature type="domain" description="PABS" evidence="5">
    <location>
        <begin position="1"/>
        <end position="221"/>
    </location>
</feature>
<dbReference type="RefSeq" id="WP_114563425.1">
    <property type="nucleotide sequence ID" value="NZ_CP031124.1"/>
</dbReference>
<dbReference type="GO" id="GO:0006596">
    <property type="term" value="P:polyamine biosynthetic process"/>
    <property type="evidence" value="ECO:0007669"/>
    <property type="project" value="UniProtKB-UniRule"/>
</dbReference>
<evidence type="ECO:0000256" key="1">
    <source>
        <dbReference type="ARBA" id="ARBA00007867"/>
    </source>
</evidence>
<dbReference type="SUPFAM" id="SSF53335">
    <property type="entry name" value="S-adenosyl-L-methionine-dependent methyltransferases"/>
    <property type="match status" value="1"/>
</dbReference>
<name>A0A345DDA0_9BURK</name>
<evidence type="ECO:0000256" key="3">
    <source>
        <dbReference type="ARBA" id="ARBA00023115"/>
    </source>
</evidence>
<dbReference type="AlphaFoldDB" id="A0A345DDA0"/>
<dbReference type="Pfam" id="PF01564">
    <property type="entry name" value="Spermine_synth"/>
    <property type="match status" value="1"/>
</dbReference>
<accession>A0A345DDA0</accession>
<dbReference type="Gene3D" id="3.40.50.150">
    <property type="entry name" value="Vaccinia Virus protein VP39"/>
    <property type="match status" value="1"/>
</dbReference>
<evidence type="ECO:0000259" key="5">
    <source>
        <dbReference type="PROSITE" id="PS51006"/>
    </source>
</evidence>